<dbReference type="PROSITE" id="PS51350">
    <property type="entry name" value="PTS_HPR_DOM"/>
    <property type="match status" value="1"/>
</dbReference>
<accession>A0A7U3YMN3</accession>
<dbReference type="InterPro" id="IPR035895">
    <property type="entry name" value="HPr-like_sf"/>
</dbReference>
<evidence type="ECO:0000256" key="4">
    <source>
        <dbReference type="ARBA" id="ARBA00022683"/>
    </source>
</evidence>
<dbReference type="GO" id="GO:0009401">
    <property type="term" value="P:phosphoenolpyruvate-dependent sugar phosphotransferase system"/>
    <property type="evidence" value="ECO:0007669"/>
    <property type="project" value="UniProtKB-KW"/>
</dbReference>
<dbReference type="InterPro" id="IPR050399">
    <property type="entry name" value="HPr"/>
</dbReference>
<evidence type="ECO:0000259" key="5">
    <source>
        <dbReference type="PROSITE" id="PS51350"/>
    </source>
</evidence>
<dbReference type="PANTHER" id="PTHR33705">
    <property type="entry name" value="PHOSPHOCARRIER PROTEIN HPR"/>
    <property type="match status" value="1"/>
</dbReference>
<evidence type="ECO:0000256" key="1">
    <source>
        <dbReference type="ARBA" id="ARBA00004496"/>
    </source>
</evidence>
<dbReference type="SUPFAM" id="SSF55594">
    <property type="entry name" value="HPr-like"/>
    <property type="match status" value="1"/>
</dbReference>
<gene>
    <name evidence="6" type="ordered locus">Despr_2045</name>
</gene>
<dbReference type="RefSeq" id="WP_015724733.1">
    <property type="nucleotide sequence ID" value="NC_014972.1"/>
</dbReference>
<dbReference type="EMBL" id="CP002364">
    <property type="protein sequence ID" value="ADW18193.1"/>
    <property type="molecule type" value="Genomic_DNA"/>
</dbReference>
<evidence type="ECO:0000256" key="3">
    <source>
        <dbReference type="ARBA" id="ARBA00022490"/>
    </source>
</evidence>
<dbReference type="Pfam" id="PF00381">
    <property type="entry name" value="PTS-HPr"/>
    <property type="match status" value="1"/>
</dbReference>
<dbReference type="InterPro" id="IPR000032">
    <property type="entry name" value="HPr-like"/>
</dbReference>
<reference evidence="6 7" key="1">
    <citation type="journal article" date="2011" name="Stand. Genomic Sci.">
        <title>Complete genome sequence of Desulfobulbus propionicus type strain (1pr3).</title>
        <authorList>
            <person name="Pagani I."/>
            <person name="Lapidus A."/>
            <person name="Nolan M."/>
            <person name="Lucas S."/>
            <person name="Hammon N."/>
            <person name="Deshpande S."/>
            <person name="Cheng J.F."/>
            <person name="Chertkov O."/>
            <person name="Davenport K."/>
            <person name="Tapia R."/>
            <person name="Han C."/>
            <person name="Goodwin L."/>
            <person name="Pitluck S."/>
            <person name="Liolios K."/>
            <person name="Mavromatis K."/>
            <person name="Ivanova N."/>
            <person name="Mikhailova N."/>
            <person name="Pati A."/>
            <person name="Chen A."/>
            <person name="Palaniappan K."/>
            <person name="Land M."/>
            <person name="Hauser L."/>
            <person name="Chang Y.J."/>
            <person name="Jeffries C.D."/>
            <person name="Detter J.C."/>
            <person name="Brambilla E."/>
            <person name="Kannan K.P."/>
            <person name="Djao O.D."/>
            <person name="Rohde M."/>
            <person name="Pukall R."/>
            <person name="Spring S."/>
            <person name="Goker M."/>
            <person name="Sikorski J."/>
            <person name="Woyke T."/>
            <person name="Bristow J."/>
            <person name="Eisen J.A."/>
            <person name="Markowitz V."/>
            <person name="Hugenholtz P."/>
            <person name="Kyrpides N.C."/>
            <person name="Klenk H.P."/>
        </authorList>
    </citation>
    <scope>NUCLEOTIDE SEQUENCE [LARGE SCALE GENOMIC DNA]</scope>
    <source>
        <strain evidence="7">ATCC 33891 / DSM 2032 / 1pr3</strain>
    </source>
</reference>
<dbReference type="PRINTS" id="PR00107">
    <property type="entry name" value="PHOSPHOCPHPR"/>
</dbReference>
<name>A0A7U3YMN3_DESPD</name>
<comment type="subcellular location">
    <subcellularLocation>
        <location evidence="1">Cytoplasm</location>
    </subcellularLocation>
</comment>
<dbReference type="PANTHER" id="PTHR33705:SF2">
    <property type="entry name" value="PHOSPHOCARRIER PROTEIN NPR"/>
    <property type="match status" value="1"/>
</dbReference>
<evidence type="ECO:0000313" key="6">
    <source>
        <dbReference type="EMBL" id="ADW18193.1"/>
    </source>
</evidence>
<dbReference type="KEGG" id="dpr:Despr_2045"/>
<keyword evidence="3" id="KW-0963">Cytoplasm</keyword>
<keyword evidence="4" id="KW-0598">Phosphotransferase system</keyword>
<proteinExistence type="inferred from homology"/>
<keyword evidence="7" id="KW-1185">Reference proteome</keyword>
<evidence type="ECO:0000313" key="7">
    <source>
        <dbReference type="Proteomes" id="UP000006365"/>
    </source>
</evidence>
<protein>
    <submittedName>
        <fullName evidence="6">Phosphocarrier, HPr family</fullName>
    </submittedName>
</protein>
<organism evidence="6 7">
    <name type="scientific">Desulfobulbus propionicus (strain ATCC 33891 / DSM 2032 / VKM B-1956 / 1pr3)</name>
    <dbReference type="NCBI Taxonomy" id="577650"/>
    <lineage>
        <taxon>Bacteria</taxon>
        <taxon>Pseudomonadati</taxon>
        <taxon>Thermodesulfobacteriota</taxon>
        <taxon>Desulfobulbia</taxon>
        <taxon>Desulfobulbales</taxon>
        <taxon>Desulfobulbaceae</taxon>
        <taxon>Desulfobulbus</taxon>
    </lineage>
</organism>
<dbReference type="Gene3D" id="3.30.1340.10">
    <property type="entry name" value="HPr-like"/>
    <property type="match status" value="1"/>
</dbReference>
<feature type="domain" description="HPr" evidence="5">
    <location>
        <begin position="3"/>
        <end position="89"/>
    </location>
</feature>
<dbReference type="AlphaFoldDB" id="A0A7U3YMN3"/>
<dbReference type="GO" id="GO:0005737">
    <property type="term" value="C:cytoplasm"/>
    <property type="evidence" value="ECO:0007669"/>
    <property type="project" value="UniProtKB-SubCell"/>
</dbReference>
<dbReference type="Proteomes" id="UP000006365">
    <property type="component" value="Chromosome"/>
</dbReference>
<dbReference type="NCBIfam" id="TIGR01003">
    <property type="entry name" value="PTS_HPr_family"/>
    <property type="match status" value="1"/>
</dbReference>
<evidence type="ECO:0000256" key="2">
    <source>
        <dbReference type="ARBA" id="ARBA00010736"/>
    </source>
</evidence>
<sequence length="89" mass="9228">MKTCACDLVVGNRRGVHSRVATRLAGIAAEFGVVLSISRADETVDCSSILDVLALALVEGTNLTLRADGDRAEGALQAALVLLTSQDDS</sequence>
<comment type="similarity">
    <text evidence="2">Belongs to the HPr family.</text>
</comment>